<reference evidence="1 2" key="1">
    <citation type="submission" date="2024-09" db="EMBL/GenBank/DDBJ databases">
        <authorList>
            <person name="Sun Q."/>
            <person name="Mori K."/>
        </authorList>
    </citation>
    <scope>NUCLEOTIDE SEQUENCE [LARGE SCALE GENOMIC DNA]</scope>
    <source>
        <strain evidence="1 2">JCM 11411</strain>
    </source>
</reference>
<name>A0ABV5XS35_9NOCA</name>
<comment type="caution">
    <text evidence="1">The sequence shown here is derived from an EMBL/GenBank/DDBJ whole genome shotgun (WGS) entry which is preliminary data.</text>
</comment>
<keyword evidence="2" id="KW-1185">Reference proteome</keyword>
<dbReference type="EMBL" id="JBHMAS010000108">
    <property type="protein sequence ID" value="MFB9785308.1"/>
    <property type="molecule type" value="Genomic_DNA"/>
</dbReference>
<dbReference type="Proteomes" id="UP001589587">
    <property type="component" value="Unassembled WGS sequence"/>
</dbReference>
<accession>A0ABV5XS35</accession>
<evidence type="ECO:0000313" key="1">
    <source>
        <dbReference type="EMBL" id="MFB9785308.1"/>
    </source>
</evidence>
<gene>
    <name evidence="1" type="ORF">ACFFQ6_37025</name>
</gene>
<proteinExistence type="predicted"/>
<protein>
    <submittedName>
        <fullName evidence="1">Uncharacterized protein</fullName>
    </submittedName>
</protein>
<dbReference type="RefSeq" id="WP_378377454.1">
    <property type="nucleotide sequence ID" value="NZ_JBHMAS010000108.1"/>
</dbReference>
<organism evidence="1 2">
    <name type="scientific">Rhodococcus baikonurensis</name>
    <dbReference type="NCBI Taxonomy" id="172041"/>
    <lineage>
        <taxon>Bacteria</taxon>
        <taxon>Bacillati</taxon>
        <taxon>Actinomycetota</taxon>
        <taxon>Actinomycetes</taxon>
        <taxon>Mycobacteriales</taxon>
        <taxon>Nocardiaceae</taxon>
        <taxon>Rhodococcus</taxon>
        <taxon>Rhodococcus erythropolis group</taxon>
    </lineage>
</organism>
<sequence length="106" mass="11690">MSDPDFTVTRTDLAKIVEKRDIEAAQAWTHGGTAVAIVHHGDTRPDVLTSDLAEVIYENLNGLGDKRRSGDVVADFTQIIADLEPVTDDKFDGTYITYWRNVGILA</sequence>
<evidence type="ECO:0000313" key="2">
    <source>
        <dbReference type="Proteomes" id="UP001589587"/>
    </source>
</evidence>